<feature type="transmembrane region" description="Helical" evidence="9">
    <location>
        <begin position="148"/>
        <end position="168"/>
    </location>
</feature>
<accession>A0A1Y6CET9</accession>
<dbReference type="GO" id="GO:0016020">
    <property type="term" value="C:membrane"/>
    <property type="evidence" value="ECO:0007669"/>
    <property type="project" value="UniProtKB-SubCell"/>
</dbReference>
<dbReference type="PRINTS" id="PR00344">
    <property type="entry name" value="BCTRLSENSOR"/>
</dbReference>
<protein>
    <recommendedName>
        <fullName evidence="3">histidine kinase</fullName>
        <ecNumber evidence="3">2.7.13.3</ecNumber>
    </recommendedName>
</protein>
<dbReference type="Proteomes" id="UP000192907">
    <property type="component" value="Unassembled WGS sequence"/>
</dbReference>
<dbReference type="AlphaFoldDB" id="A0A1Y6CET9"/>
<evidence type="ECO:0000313" key="14">
    <source>
        <dbReference type="Proteomes" id="UP000192907"/>
    </source>
</evidence>
<proteinExistence type="predicted"/>
<evidence type="ECO:0000256" key="4">
    <source>
        <dbReference type="ARBA" id="ARBA00022553"/>
    </source>
</evidence>
<dbReference type="CDD" id="cd00088">
    <property type="entry name" value="HPT"/>
    <property type="match status" value="1"/>
</dbReference>
<feature type="transmembrane region" description="Helical" evidence="9">
    <location>
        <begin position="15"/>
        <end position="35"/>
    </location>
</feature>
<dbReference type="Gene3D" id="3.30.565.10">
    <property type="entry name" value="Histidine kinase-like ATPase, C-terminal domain"/>
    <property type="match status" value="1"/>
</dbReference>
<dbReference type="InterPro" id="IPR004358">
    <property type="entry name" value="Sig_transdc_His_kin-like_C"/>
</dbReference>
<evidence type="ECO:0000256" key="7">
    <source>
        <dbReference type="PROSITE-ProRule" id="PRU00110"/>
    </source>
</evidence>
<evidence type="ECO:0000256" key="1">
    <source>
        <dbReference type="ARBA" id="ARBA00000085"/>
    </source>
</evidence>
<dbReference type="InterPro" id="IPR003660">
    <property type="entry name" value="HAMP_dom"/>
</dbReference>
<keyword evidence="9" id="KW-0472">Membrane</keyword>
<dbReference type="SUPFAM" id="SSF158472">
    <property type="entry name" value="HAMP domain-like"/>
    <property type="match status" value="1"/>
</dbReference>
<evidence type="ECO:0000256" key="6">
    <source>
        <dbReference type="ARBA" id="ARBA00022777"/>
    </source>
</evidence>
<dbReference type="SUPFAM" id="SSF47226">
    <property type="entry name" value="Histidine-containing phosphotransfer domain, HPT domain"/>
    <property type="match status" value="1"/>
</dbReference>
<dbReference type="PROSITE" id="PS50885">
    <property type="entry name" value="HAMP"/>
    <property type="match status" value="1"/>
</dbReference>
<reference evidence="14" key="1">
    <citation type="submission" date="2017-04" db="EMBL/GenBank/DDBJ databases">
        <authorList>
            <person name="Varghese N."/>
            <person name="Submissions S."/>
        </authorList>
    </citation>
    <scope>NUCLEOTIDE SEQUENCE [LARGE SCALE GENOMIC DNA]</scope>
    <source>
        <strain evidence="14">RKEM611</strain>
    </source>
</reference>
<dbReference type="SMART" id="SM00387">
    <property type="entry name" value="HATPase_c"/>
    <property type="match status" value="1"/>
</dbReference>
<dbReference type="SMART" id="SM00073">
    <property type="entry name" value="HPT"/>
    <property type="match status" value="1"/>
</dbReference>
<keyword evidence="8" id="KW-0175">Coiled coil</keyword>
<dbReference type="PANTHER" id="PTHR43395:SF10">
    <property type="entry name" value="CHEMOTAXIS PROTEIN CHEA"/>
    <property type="match status" value="1"/>
</dbReference>
<sequence length="890" mass="100550">MVKYRKISEKLSLKTILVVVVGLAAFSMVLSVYNYENISKSLEMKSQRTLELGALSLKGPVWDYDSENVAKIAEAILQDADVLGIEVRDKDNTIFYQSDIGKRYKTLSRLKRSSQVIYLEKAMYMDEQPIGRVAIAISKKSAFYNIRLTVLIIILFAIIACMSIIYSLQSNIKSVIEIPINRLTVRAIDLAKGNLEDSIETTGNDELAILSGTLEEMRQSVKRKISDLDLLNDSGVKVNAENGREFIINFAKGIFKEFLEAEAVAYYRATSDKLETLGTASVFKTLIEVDQDMKYIISFKTTKVFEDDESIKIFTDEKVARLVVIPIASLEKNFGYICLTVEEELKDTAFIFCDSLARIIAIRLNSIELLEIIEENNRNLEATVKLRTRELRHANAEIKAILKHIRQGIFTISEGLQVDPEYSEHLQEILETRNLAGSHIRDVLLDHSNLSGDQKDQVLSTLGVALGDDPLTFEANMDLLPKTIQFEGERAKILDVDWHPVLSEGALTEKIIITVRDMTEFKELESKAKQQEAQIRMIGELLDIDKERFRQFKRESLDQLDLCNDILESDRTHTEAIPLLFRNIHTVKGNARLKGLSYVSDEAHGLESLLDTYRQNPHTKVERRLIKKGIEAIRAKVLVYSDFFENHLLKHEKDTDQVVIDQLESVIGLLHEEIQSVPIQQSLAILSRIVNQHDGQEHLHDIINVYVHKISDVAEKLSKPAPQFHITMADIPLDDDRASLVRKILPHLMSNSLSHGIEKPKDRMLDGKAEQGQIFIQAAVHEGQLQIEYWDDGKGLDLEKLRKRGRDSNSIANDASDFEIANLIFTSGISTTSSTNDISGRGVGLDAVKSFIEEVGGQVALSLVEGDERTRQRFRFHISLPISQDQLLVG</sequence>
<feature type="coiled-coil region" evidence="8">
    <location>
        <begin position="370"/>
        <end position="397"/>
    </location>
</feature>
<dbReference type="SMART" id="SM00304">
    <property type="entry name" value="HAMP"/>
    <property type="match status" value="1"/>
</dbReference>
<comment type="catalytic activity">
    <reaction evidence="1">
        <text>ATP + protein L-histidine = ADP + protein N-phospho-L-histidine.</text>
        <dbReference type="EC" id="2.7.13.3"/>
    </reaction>
</comment>
<dbReference type="Gene3D" id="6.10.340.10">
    <property type="match status" value="1"/>
</dbReference>
<dbReference type="PANTHER" id="PTHR43395">
    <property type="entry name" value="SENSOR HISTIDINE KINASE CHEA"/>
    <property type="match status" value="1"/>
</dbReference>
<dbReference type="EC" id="2.7.13.3" evidence="3"/>
<dbReference type="InterPro" id="IPR003594">
    <property type="entry name" value="HATPase_dom"/>
</dbReference>
<evidence type="ECO:0000256" key="2">
    <source>
        <dbReference type="ARBA" id="ARBA00004370"/>
    </source>
</evidence>
<organism evidence="13 14">
    <name type="scientific">Pseudobacteriovorax antillogorgiicola</name>
    <dbReference type="NCBI Taxonomy" id="1513793"/>
    <lineage>
        <taxon>Bacteria</taxon>
        <taxon>Pseudomonadati</taxon>
        <taxon>Bdellovibrionota</taxon>
        <taxon>Oligoflexia</taxon>
        <taxon>Oligoflexales</taxon>
        <taxon>Pseudobacteriovoracaceae</taxon>
        <taxon>Pseudobacteriovorax</taxon>
    </lineage>
</organism>
<dbReference type="Pfam" id="PF02518">
    <property type="entry name" value="HATPase_c"/>
    <property type="match status" value="1"/>
</dbReference>
<feature type="modified residue" description="Phosphohistidine" evidence="7">
    <location>
        <position position="585"/>
    </location>
</feature>
<dbReference type="InterPro" id="IPR036641">
    <property type="entry name" value="HPT_dom_sf"/>
</dbReference>
<dbReference type="InterPro" id="IPR005467">
    <property type="entry name" value="His_kinase_dom"/>
</dbReference>
<evidence type="ECO:0000259" key="10">
    <source>
        <dbReference type="PROSITE" id="PS50109"/>
    </source>
</evidence>
<dbReference type="Pfam" id="PF00672">
    <property type="entry name" value="HAMP"/>
    <property type="match status" value="1"/>
</dbReference>
<keyword evidence="9" id="KW-1133">Transmembrane helix</keyword>
<dbReference type="Pfam" id="PF01627">
    <property type="entry name" value="Hpt"/>
    <property type="match status" value="1"/>
</dbReference>
<dbReference type="EMBL" id="FWZT01000020">
    <property type="protein sequence ID" value="SMF60410.1"/>
    <property type="molecule type" value="Genomic_DNA"/>
</dbReference>
<feature type="domain" description="Histidine kinase" evidence="10">
    <location>
        <begin position="745"/>
        <end position="884"/>
    </location>
</feature>
<evidence type="ECO:0000256" key="3">
    <source>
        <dbReference type="ARBA" id="ARBA00012438"/>
    </source>
</evidence>
<dbReference type="InterPro" id="IPR008207">
    <property type="entry name" value="Sig_transdc_His_kin_Hpt_dom"/>
</dbReference>
<keyword evidence="14" id="KW-1185">Reference proteome</keyword>
<dbReference type="CDD" id="cd06225">
    <property type="entry name" value="HAMP"/>
    <property type="match status" value="1"/>
</dbReference>
<dbReference type="SUPFAM" id="SSF55874">
    <property type="entry name" value="ATPase domain of HSP90 chaperone/DNA topoisomerase II/histidine kinase"/>
    <property type="match status" value="1"/>
</dbReference>
<evidence type="ECO:0000259" key="12">
    <source>
        <dbReference type="PROSITE" id="PS50894"/>
    </source>
</evidence>
<feature type="domain" description="HPt" evidence="12">
    <location>
        <begin position="545"/>
        <end position="647"/>
    </location>
</feature>
<evidence type="ECO:0000256" key="9">
    <source>
        <dbReference type="SAM" id="Phobius"/>
    </source>
</evidence>
<keyword evidence="6" id="KW-0418">Kinase</keyword>
<keyword evidence="5" id="KW-0808">Transferase</keyword>
<dbReference type="InterPro" id="IPR036890">
    <property type="entry name" value="HATPase_C_sf"/>
</dbReference>
<evidence type="ECO:0000313" key="13">
    <source>
        <dbReference type="EMBL" id="SMF60410.1"/>
    </source>
</evidence>
<dbReference type="PROSITE" id="PS50894">
    <property type="entry name" value="HPT"/>
    <property type="match status" value="1"/>
</dbReference>
<evidence type="ECO:0000259" key="11">
    <source>
        <dbReference type="PROSITE" id="PS50885"/>
    </source>
</evidence>
<dbReference type="OrthoDB" id="5287347at2"/>
<evidence type="ECO:0000256" key="8">
    <source>
        <dbReference type="SAM" id="Coils"/>
    </source>
</evidence>
<dbReference type="PROSITE" id="PS50109">
    <property type="entry name" value="HIS_KIN"/>
    <property type="match status" value="1"/>
</dbReference>
<evidence type="ECO:0000256" key="5">
    <source>
        <dbReference type="ARBA" id="ARBA00022679"/>
    </source>
</evidence>
<feature type="domain" description="HAMP" evidence="11">
    <location>
        <begin position="179"/>
        <end position="226"/>
    </location>
</feature>
<name>A0A1Y6CET9_9BACT</name>
<dbReference type="STRING" id="1513793.SAMN06296036_120122"/>
<comment type="subcellular location">
    <subcellularLocation>
        <location evidence="2">Membrane</location>
    </subcellularLocation>
</comment>
<dbReference type="Gene3D" id="1.20.120.160">
    <property type="entry name" value="HPT domain"/>
    <property type="match status" value="1"/>
</dbReference>
<dbReference type="RefSeq" id="WP_132322773.1">
    <property type="nucleotide sequence ID" value="NZ_FWZT01000020.1"/>
</dbReference>
<dbReference type="GO" id="GO:0000155">
    <property type="term" value="F:phosphorelay sensor kinase activity"/>
    <property type="evidence" value="ECO:0007669"/>
    <property type="project" value="UniProtKB-ARBA"/>
</dbReference>
<gene>
    <name evidence="13" type="ORF">SAMN06296036_120122</name>
</gene>
<keyword evidence="4 7" id="KW-0597">Phosphoprotein</keyword>
<dbReference type="InterPro" id="IPR051315">
    <property type="entry name" value="Bact_Chemotaxis_CheA"/>
</dbReference>
<keyword evidence="9" id="KW-0812">Transmembrane</keyword>